<evidence type="ECO:0000313" key="2">
    <source>
        <dbReference type="EMBL" id="KAF6753482.1"/>
    </source>
</evidence>
<feature type="domain" description="Ricin B lectin" evidence="1">
    <location>
        <begin position="140"/>
        <end position="227"/>
    </location>
</feature>
<dbReference type="Proteomes" id="UP000521943">
    <property type="component" value="Unassembled WGS sequence"/>
</dbReference>
<dbReference type="SUPFAM" id="SSF50370">
    <property type="entry name" value="Ricin B-like lectins"/>
    <property type="match status" value="2"/>
</dbReference>
<protein>
    <recommendedName>
        <fullName evidence="1">Ricin B lectin domain-containing protein</fullName>
    </recommendedName>
</protein>
<dbReference type="Pfam" id="PF14200">
    <property type="entry name" value="RicinB_lectin_2"/>
    <property type="match status" value="1"/>
</dbReference>
<evidence type="ECO:0000259" key="1">
    <source>
        <dbReference type="Pfam" id="PF14200"/>
    </source>
</evidence>
<keyword evidence="3" id="KW-1185">Reference proteome</keyword>
<evidence type="ECO:0000313" key="3">
    <source>
        <dbReference type="Proteomes" id="UP000521943"/>
    </source>
</evidence>
<sequence length="254" mass="28857">MTTVEPGPHNNKEHWIESGKSYALTNVKAGHPITIDPNTNTVSGLTRYTRTPFQLWEAAFVDSLWTFKNIETGRYLGHVLDVVIKQSEDIKTTTHPFIWQVKRDVNGWLKLSVPYTNFVLDMEINERRKVMTCNSHGQSNQRWILNPDKPLQFPIEPGTIYKIICSEAGTVVNLDDSGVVSGHHYNEGRNQKWEAIPTNSDTWLFKNHFSGKYLGIWVDLPANGTLVGGTDNPFAWDVIPKYVNGKLCNRNSVM</sequence>
<dbReference type="EMBL" id="JACGCI010000039">
    <property type="protein sequence ID" value="KAF6753482.1"/>
    <property type="molecule type" value="Genomic_DNA"/>
</dbReference>
<accession>A0A8H6M6V0</accession>
<reference evidence="2 3" key="1">
    <citation type="submission" date="2020-07" db="EMBL/GenBank/DDBJ databases">
        <title>Comparative genomics of pyrophilous fungi reveals a link between fire events and developmental genes.</title>
        <authorList>
            <consortium name="DOE Joint Genome Institute"/>
            <person name="Steindorff A.S."/>
            <person name="Carver A."/>
            <person name="Calhoun S."/>
            <person name="Stillman K."/>
            <person name="Liu H."/>
            <person name="Lipzen A."/>
            <person name="Pangilinan J."/>
            <person name="Labutti K."/>
            <person name="Bruns T.D."/>
            <person name="Grigoriev I.V."/>
        </authorList>
    </citation>
    <scope>NUCLEOTIDE SEQUENCE [LARGE SCALE GENOMIC DNA]</scope>
    <source>
        <strain evidence="2 3">CBS 144469</strain>
    </source>
</reference>
<name>A0A8H6M6V0_9AGAR</name>
<gene>
    <name evidence="2" type="ORF">DFP72DRAFT_407420</name>
</gene>
<dbReference type="AlphaFoldDB" id="A0A8H6M6V0"/>
<organism evidence="2 3">
    <name type="scientific">Ephemerocybe angulata</name>
    <dbReference type="NCBI Taxonomy" id="980116"/>
    <lineage>
        <taxon>Eukaryota</taxon>
        <taxon>Fungi</taxon>
        <taxon>Dikarya</taxon>
        <taxon>Basidiomycota</taxon>
        <taxon>Agaricomycotina</taxon>
        <taxon>Agaricomycetes</taxon>
        <taxon>Agaricomycetidae</taxon>
        <taxon>Agaricales</taxon>
        <taxon>Agaricineae</taxon>
        <taxon>Psathyrellaceae</taxon>
        <taxon>Ephemerocybe</taxon>
    </lineage>
</organism>
<dbReference type="Gene3D" id="2.80.10.50">
    <property type="match status" value="2"/>
</dbReference>
<dbReference type="PROSITE" id="PS50231">
    <property type="entry name" value="RICIN_B_LECTIN"/>
    <property type="match status" value="1"/>
</dbReference>
<dbReference type="InterPro" id="IPR035992">
    <property type="entry name" value="Ricin_B-like_lectins"/>
</dbReference>
<dbReference type="InterPro" id="IPR000772">
    <property type="entry name" value="Ricin_B_lectin"/>
</dbReference>
<comment type="caution">
    <text evidence="2">The sequence shown here is derived from an EMBL/GenBank/DDBJ whole genome shotgun (WGS) entry which is preliminary data.</text>
</comment>
<dbReference type="OrthoDB" id="2905526at2759"/>
<proteinExistence type="predicted"/>